<dbReference type="PANTHER" id="PTHR43331:SF1">
    <property type="entry name" value="HOMOSERINE DEHYDROGENASE"/>
    <property type="match status" value="1"/>
</dbReference>
<evidence type="ECO:0000256" key="3">
    <source>
        <dbReference type="ARBA" id="ARBA00006753"/>
    </source>
</evidence>
<comment type="pathway">
    <text evidence="2">Amino-acid biosynthesis; L-methionine biosynthesis via de novo pathway; L-homoserine from L-aspartate: step 3/3.</text>
</comment>
<feature type="domain" description="Aspartate/homoserine dehydrogenase NAD-binding" evidence="11">
    <location>
        <begin position="10"/>
        <end position="126"/>
    </location>
</feature>
<evidence type="ECO:0000256" key="5">
    <source>
        <dbReference type="ARBA" id="ARBA00013376"/>
    </source>
</evidence>
<evidence type="ECO:0000256" key="7">
    <source>
        <dbReference type="ARBA" id="ARBA00022697"/>
    </source>
</evidence>
<dbReference type="Pfam" id="PF00742">
    <property type="entry name" value="Homoserine_dh"/>
    <property type="match status" value="1"/>
</dbReference>
<dbReference type="InterPro" id="IPR022697">
    <property type="entry name" value="HDH_short"/>
</dbReference>
<dbReference type="GO" id="GO:0004412">
    <property type="term" value="F:homoserine dehydrogenase activity"/>
    <property type="evidence" value="ECO:0007669"/>
    <property type="project" value="UniProtKB-EC"/>
</dbReference>
<dbReference type="InterPro" id="IPR001342">
    <property type="entry name" value="HDH_cat"/>
</dbReference>
<dbReference type="SUPFAM" id="SSF55347">
    <property type="entry name" value="Glyceraldehyde-3-phosphate dehydrogenase-like, C-terminal domain"/>
    <property type="match status" value="1"/>
</dbReference>
<dbReference type="InterPro" id="IPR036291">
    <property type="entry name" value="NAD(P)-bd_dom_sf"/>
</dbReference>
<evidence type="ECO:0000259" key="11">
    <source>
        <dbReference type="Pfam" id="PF03447"/>
    </source>
</evidence>
<dbReference type="Gene3D" id="3.30.360.10">
    <property type="entry name" value="Dihydrodipicolinate Reductase, domain 2"/>
    <property type="match status" value="1"/>
</dbReference>
<dbReference type="PANTHER" id="PTHR43331">
    <property type="entry name" value="HOMOSERINE DEHYDROGENASE"/>
    <property type="match status" value="1"/>
</dbReference>
<comment type="similarity">
    <text evidence="3">Belongs to the homoserine dehydrogenase family.</text>
</comment>
<evidence type="ECO:0000313" key="12">
    <source>
        <dbReference type="EMBL" id="MET3684401.1"/>
    </source>
</evidence>
<name>A0ABV2L0Q0_9BACI</name>
<reference evidence="12 13" key="1">
    <citation type="submission" date="2024-06" db="EMBL/GenBank/DDBJ databases">
        <title>Genomic Encyclopedia of Type Strains, Phase IV (KMG-IV): sequencing the most valuable type-strain genomes for metagenomic binning, comparative biology and taxonomic classification.</title>
        <authorList>
            <person name="Goeker M."/>
        </authorList>
    </citation>
    <scope>NUCLEOTIDE SEQUENCE [LARGE SCALE GENOMIC DNA]</scope>
    <source>
        <strain evidence="12 13">DSM 23520</strain>
    </source>
</reference>
<evidence type="ECO:0000256" key="9">
    <source>
        <dbReference type="ARBA" id="ARBA00023167"/>
    </source>
</evidence>
<comment type="pathway">
    <text evidence="1">Amino-acid biosynthesis; L-threonine biosynthesis; L-threonine from L-aspartate: step 3/5.</text>
</comment>
<evidence type="ECO:0000256" key="8">
    <source>
        <dbReference type="ARBA" id="ARBA00023002"/>
    </source>
</evidence>
<dbReference type="RefSeq" id="WP_354221720.1">
    <property type="nucleotide sequence ID" value="NZ_JBEPMX010000017.1"/>
</dbReference>
<dbReference type="EMBL" id="JBEPMX010000017">
    <property type="protein sequence ID" value="MET3684401.1"/>
    <property type="molecule type" value="Genomic_DNA"/>
</dbReference>
<keyword evidence="8 12" id="KW-0560">Oxidoreductase</keyword>
<dbReference type="Proteomes" id="UP001549167">
    <property type="component" value="Unassembled WGS sequence"/>
</dbReference>
<dbReference type="Pfam" id="PF03447">
    <property type="entry name" value="NAD_binding_3"/>
    <property type="match status" value="1"/>
</dbReference>
<keyword evidence="13" id="KW-1185">Reference proteome</keyword>
<gene>
    <name evidence="12" type="ORF">ABID56_002528</name>
</gene>
<feature type="domain" description="Homoserine dehydrogenase catalytic" evidence="10">
    <location>
        <begin position="135"/>
        <end position="313"/>
    </location>
</feature>
<sequence length="324" mass="35146">MEPIRVALLGFGTVGQGVYDHIEKEQQSLAQTLNRPVQVTAVLVNDESKHRDVANHVLLTTNIDDVLAQPIDIVVEAITGVESAYQYVTEAIEQGCHVVTANKAMYAAKGGQLQDLAEEHRVNVKYDAAVAGGIPIIDTLNQIHQLESVHRIEAILNGTSNYILTAVAKEGLTFHEALTQATRLGYAEADASHDIDGFDALNKAYILADLLRKDHQEITVIRRKGLDQLQLDEVLNNPTNQVLKPIVTINATSESAIEVVIEPTWVDESHPLSSVDGVQNAIVISSDRLGSLKLEGAGAGEKPTAHAIVQDIVKTVKEDSRILV</sequence>
<dbReference type="SUPFAM" id="SSF51735">
    <property type="entry name" value="NAD(P)-binding Rossmann-fold domains"/>
    <property type="match status" value="1"/>
</dbReference>
<keyword evidence="7" id="KW-0791">Threonine biosynthesis</keyword>
<evidence type="ECO:0000256" key="6">
    <source>
        <dbReference type="ARBA" id="ARBA00022605"/>
    </source>
</evidence>
<protein>
    <recommendedName>
        <fullName evidence="5">Homoserine dehydrogenase</fullName>
        <ecNumber evidence="4">1.1.1.3</ecNumber>
    </recommendedName>
</protein>
<proteinExistence type="inferred from homology"/>
<evidence type="ECO:0000259" key="10">
    <source>
        <dbReference type="Pfam" id="PF00742"/>
    </source>
</evidence>
<organism evidence="12 13">
    <name type="scientific">Alkalibacillus flavidus</name>
    <dbReference type="NCBI Taxonomy" id="546021"/>
    <lineage>
        <taxon>Bacteria</taxon>
        <taxon>Bacillati</taxon>
        <taxon>Bacillota</taxon>
        <taxon>Bacilli</taxon>
        <taxon>Bacillales</taxon>
        <taxon>Bacillaceae</taxon>
        <taxon>Alkalibacillus</taxon>
    </lineage>
</organism>
<dbReference type="EC" id="1.1.1.3" evidence="4"/>
<evidence type="ECO:0000256" key="4">
    <source>
        <dbReference type="ARBA" id="ARBA00013213"/>
    </source>
</evidence>
<evidence type="ECO:0000256" key="2">
    <source>
        <dbReference type="ARBA" id="ARBA00005062"/>
    </source>
</evidence>
<evidence type="ECO:0000256" key="1">
    <source>
        <dbReference type="ARBA" id="ARBA00005056"/>
    </source>
</evidence>
<dbReference type="PIRSF" id="PIRSF036497">
    <property type="entry name" value="HDH_short"/>
    <property type="match status" value="1"/>
</dbReference>
<dbReference type="Gene3D" id="3.40.50.720">
    <property type="entry name" value="NAD(P)-binding Rossmann-like Domain"/>
    <property type="match status" value="1"/>
</dbReference>
<comment type="caution">
    <text evidence="12">The sequence shown here is derived from an EMBL/GenBank/DDBJ whole genome shotgun (WGS) entry which is preliminary data.</text>
</comment>
<dbReference type="NCBIfam" id="NF004976">
    <property type="entry name" value="PRK06349.1"/>
    <property type="match status" value="1"/>
</dbReference>
<evidence type="ECO:0000313" key="13">
    <source>
        <dbReference type="Proteomes" id="UP001549167"/>
    </source>
</evidence>
<dbReference type="InterPro" id="IPR005106">
    <property type="entry name" value="Asp/hSer_DH_NAD-bd"/>
</dbReference>
<keyword evidence="9" id="KW-0486">Methionine biosynthesis</keyword>
<accession>A0ABV2L0Q0</accession>
<keyword evidence="6" id="KW-0028">Amino-acid biosynthesis</keyword>